<protein>
    <submittedName>
        <fullName evidence="1">Uncharacterized protein</fullName>
    </submittedName>
</protein>
<dbReference type="AlphaFoldDB" id="X1KVD6"/>
<gene>
    <name evidence="1" type="ORF">S06H3_00723</name>
</gene>
<name>X1KVD6_9ZZZZ</name>
<dbReference type="EMBL" id="BARV01000147">
    <property type="protein sequence ID" value="GAH94124.1"/>
    <property type="molecule type" value="Genomic_DNA"/>
</dbReference>
<reference evidence="1" key="1">
    <citation type="journal article" date="2014" name="Front. Microbiol.">
        <title>High frequency of phylogenetically diverse reductive dehalogenase-homologous genes in deep subseafloor sedimentary metagenomes.</title>
        <authorList>
            <person name="Kawai M."/>
            <person name="Futagami T."/>
            <person name="Toyoda A."/>
            <person name="Takaki Y."/>
            <person name="Nishi S."/>
            <person name="Hori S."/>
            <person name="Arai W."/>
            <person name="Tsubouchi T."/>
            <person name="Morono Y."/>
            <person name="Uchiyama I."/>
            <person name="Ito T."/>
            <person name="Fujiyama A."/>
            <person name="Inagaki F."/>
            <person name="Takami H."/>
        </authorList>
    </citation>
    <scope>NUCLEOTIDE SEQUENCE</scope>
    <source>
        <strain evidence="1">Expedition CK06-06</strain>
    </source>
</reference>
<comment type="caution">
    <text evidence="1">The sequence shown here is derived from an EMBL/GenBank/DDBJ whole genome shotgun (WGS) entry which is preliminary data.</text>
</comment>
<proteinExistence type="predicted"/>
<evidence type="ECO:0000313" key="1">
    <source>
        <dbReference type="EMBL" id="GAH94124.1"/>
    </source>
</evidence>
<sequence length="144" mass="16872">MTELIDHPRLATEVSRYPNCSQARAYLVNFLRHGRKAFYRTKHYAYYQHSPNLRVIVIRLVTGIFEVRAYPVDGVWCASLEEALKAEEFRAWLFAYDYRSRSTYCITGSQRETIELYKLIRLGIKRKGKLSSASQRYLSIPAQV</sequence>
<accession>X1KVD6</accession>
<organism evidence="1">
    <name type="scientific">marine sediment metagenome</name>
    <dbReference type="NCBI Taxonomy" id="412755"/>
    <lineage>
        <taxon>unclassified sequences</taxon>
        <taxon>metagenomes</taxon>
        <taxon>ecological metagenomes</taxon>
    </lineage>
</organism>